<dbReference type="RefSeq" id="WP_390252468.1">
    <property type="nucleotide sequence ID" value="NZ_JBHSDT010000008.1"/>
</dbReference>
<evidence type="ECO:0000259" key="1">
    <source>
        <dbReference type="Pfam" id="PF13847"/>
    </source>
</evidence>
<keyword evidence="3" id="KW-1185">Reference proteome</keyword>
<organism evidence="2 3">
    <name type="scientific">Gracilibacillus xinjiangensis</name>
    <dbReference type="NCBI Taxonomy" id="1193282"/>
    <lineage>
        <taxon>Bacteria</taxon>
        <taxon>Bacillati</taxon>
        <taxon>Bacillota</taxon>
        <taxon>Bacilli</taxon>
        <taxon>Bacillales</taxon>
        <taxon>Bacillaceae</taxon>
        <taxon>Gracilibacillus</taxon>
    </lineage>
</organism>
<dbReference type="GO" id="GO:0032259">
    <property type="term" value="P:methylation"/>
    <property type="evidence" value="ECO:0007669"/>
    <property type="project" value="UniProtKB-KW"/>
</dbReference>
<dbReference type="Pfam" id="PF13847">
    <property type="entry name" value="Methyltransf_31"/>
    <property type="match status" value="1"/>
</dbReference>
<dbReference type="Proteomes" id="UP001595882">
    <property type="component" value="Unassembled WGS sequence"/>
</dbReference>
<accession>A0ABV8WVN3</accession>
<comment type="caution">
    <text evidence="2">The sequence shown here is derived from an EMBL/GenBank/DDBJ whole genome shotgun (WGS) entry which is preliminary data.</text>
</comment>
<dbReference type="SUPFAM" id="SSF53335">
    <property type="entry name" value="S-adenosyl-L-methionine-dependent methyltransferases"/>
    <property type="match status" value="1"/>
</dbReference>
<proteinExistence type="predicted"/>
<dbReference type="EMBL" id="JBHSDT010000008">
    <property type="protein sequence ID" value="MFC4403932.1"/>
    <property type="molecule type" value="Genomic_DNA"/>
</dbReference>
<dbReference type="InterPro" id="IPR025714">
    <property type="entry name" value="Methyltranfer_dom"/>
</dbReference>
<evidence type="ECO:0000313" key="3">
    <source>
        <dbReference type="Proteomes" id="UP001595882"/>
    </source>
</evidence>
<dbReference type="CDD" id="cd02440">
    <property type="entry name" value="AdoMet_MTases"/>
    <property type="match status" value="1"/>
</dbReference>
<keyword evidence="2" id="KW-0489">Methyltransferase</keyword>
<dbReference type="EC" id="2.1.1.64" evidence="2"/>
<dbReference type="GO" id="GO:0102208">
    <property type="term" value="F:2-polyprenyl-6-hydroxyphenol methylase activity"/>
    <property type="evidence" value="ECO:0007669"/>
    <property type="project" value="UniProtKB-EC"/>
</dbReference>
<dbReference type="PANTHER" id="PTHR43861:SF1">
    <property type="entry name" value="TRANS-ACONITATE 2-METHYLTRANSFERASE"/>
    <property type="match status" value="1"/>
</dbReference>
<keyword evidence="2" id="KW-0808">Transferase</keyword>
<dbReference type="PANTHER" id="PTHR43861">
    <property type="entry name" value="TRANS-ACONITATE 2-METHYLTRANSFERASE-RELATED"/>
    <property type="match status" value="1"/>
</dbReference>
<dbReference type="GO" id="GO:0061542">
    <property type="term" value="F:3-demethylubiquinol 3-O-methyltransferase activity"/>
    <property type="evidence" value="ECO:0007669"/>
    <property type="project" value="UniProtKB-EC"/>
</dbReference>
<dbReference type="InterPro" id="IPR029063">
    <property type="entry name" value="SAM-dependent_MTases_sf"/>
</dbReference>
<dbReference type="Gene3D" id="3.40.50.150">
    <property type="entry name" value="Vaccinia Virus protein VP39"/>
    <property type="match status" value="1"/>
</dbReference>
<name>A0ABV8WVN3_9BACI</name>
<reference evidence="3" key="1">
    <citation type="journal article" date="2019" name="Int. J. Syst. Evol. Microbiol.">
        <title>The Global Catalogue of Microorganisms (GCM) 10K type strain sequencing project: providing services to taxonomists for standard genome sequencing and annotation.</title>
        <authorList>
            <consortium name="The Broad Institute Genomics Platform"/>
            <consortium name="The Broad Institute Genome Sequencing Center for Infectious Disease"/>
            <person name="Wu L."/>
            <person name="Ma J."/>
        </authorList>
    </citation>
    <scope>NUCLEOTIDE SEQUENCE [LARGE SCALE GENOMIC DNA]</scope>
    <source>
        <strain evidence="3">CCUG 37865</strain>
    </source>
</reference>
<dbReference type="EC" id="2.1.1.222" evidence="2"/>
<sequence length="260" mass="29969">MSEWPELTKRSRQKWEENAGFWDDYMGEESNAFHRDIIRPSTEKLLKIKKRDVILDVACGNGNFSRRLAELGAKVTAIDYSKTMIERAKLRSESIIQYKRVDATDYEEMLKLGIDTYDKAVSNMALMDISHVEPLIKALSLLIKSNGRFVFSIVHPCFQVPGARKVTETIDDKGRQITTHSVQLSNYIKMEQYEAIAVNGQPSPHLMFHRPLSYYVNMFSQYGFVLENLAEPTFQEEATNIFEWIEIPPAIIFSFRKLSG</sequence>
<evidence type="ECO:0000313" key="2">
    <source>
        <dbReference type="EMBL" id="MFC4403932.1"/>
    </source>
</evidence>
<feature type="domain" description="Methyltransferase" evidence="1">
    <location>
        <begin position="49"/>
        <end position="155"/>
    </location>
</feature>
<gene>
    <name evidence="2" type="ORF">ACFOY7_12715</name>
</gene>
<protein>
    <submittedName>
        <fullName evidence="2">Class I SAM-dependent methyltransferase</fullName>
        <ecNumber evidence="2">2.1.1.222</ecNumber>
        <ecNumber evidence="2">2.1.1.64</ecNumber>
    </submittedName>
</protein>